<organism evidence="3 4">
    <name type="scientific">Saccharothrix xinjiangensis</name>
    <dbReference type="NCBI Taxonomy" id="204798"/>
    <lineage>
        <taxon>Bacteria</taxon>
        <taxon>Bacillati</taxon>
        <taxon>Actinomycetota</taxon>
        <taxon>Actinomycetes</taxon>
        <taxon>Pseudonocardiales</taxon>
        <taxon>Pseudonocardiaceae</taxon>
        <taxon>Saccharothrix</taxon>
    </lineage>
</organism>
<comment type="caution">
    <text evidence="3">The sequence shown here is derived from an EMBL/GenBank/DDBJ whole genome shotgun (WGS) entry which is preliminary data.</text>
</comment>
<dbReference type="InterPro" id="IPR002744">
    <property type="entry name" value="MIP18-like"/>
</dbReference>
<evidence type="ECO:0000259" key="1">
    <source>
        <dbReference type="Pfam" id="PF01883"/>
    </source>
</evidence>
<proteinExistence type="predicted"/>
<name>A0ABV9XY07_9PSEU</name>
<dbReference type="Pfam" id="PF01883">
    <property type="entry name" value="FeS_assembly_P"/>
    <property type="match status" value="1"/>
</dbReference>
<dbReference type="RefSeq" id="WP_380646116.1">
    <property type="nucleotide sequence ID" value="NZ_BAAAKE010000012.1"/>
</dbReference>
<evidence type="ECO:0000259" key="2">
    <source>
        <dbReference type="Pfam" id="PF23451"/>
    </source>
</evidence>
<dbReference type="NCBIfam" id="TIGR02159">
    <property type="entry name" value="PA_CoA_Oxy4"/>
    <property type="match status" value="1"/>
</dbReference>
<dbReference type="InterPro" id="IPR052339">
    <property type="entry name" value="Fe-S_Maturation_MIP18"/>
</dbReference>
<dbReference type="InterPro" id="IPR011883">
    <property type="entry name" value="PaaD-like"/>
</dbReference>
<evidence type="ECO:0000313" key="3">
    <source>
        <dbReference type="EMBL" id="MFC5054107.1"/>
    </source>
</evidence>
<dbReference type="Proteomes" id="UP001595833">
    <property type="component" value="Unassembled WGS sequence"/>
</dbReference>
<dbReference type="EMBL" id="JBHSJB010000008">
    <property type="protein sequence ID" value="MFC5054107.1"/>
    <property type="molecule type" value="Genomic_DNA"/>
</dbReference>
<keyword evidence="4" id="KW-1185">Reference proteome</keyword>
<dbReference type="PANTHER" id="PTHR42831:SF3">
    <property type="entry name" value="1,2-PHENYLACETYL-COA EPOXIDASE, SUBUNIT D-RELATED"/>
    <property type="match status" value="1"/>
</dbReference>
<sequence length="168" mass="17887">MSAPGRAVALARAAAGSVPDPELLVLSIAELGVLRDVEVAGDRVTVTLTPTYLGCPAMDAIRAGVVAAVRDAGFADVEVVTSWSPPWTTDWLTDDARRKLRAAGIAPPARRTDPTGAALPLALLRVVTRCPRCDGADTREIARFGSTACKSLRRCADCHETFDHFKEF</sequence>
<evidence type="ECO:0000313" key="4">
    <source>
        <dbReference type="Proteomes" id="UP001595833"/>
    </source>
</evidence>
<feature type="domain" description="MIP18 family-like" evidence="1">
    <location>
        <begin position="14"/>
        <end position="79"/>
    </location>
</feature>
<accession>A0ABV9XY07</accession>
<reference evidence="4" key="1">
    <citation type="journal article" date="2019" name="Int. J. Syst. Evol. Microbiol.">
        <title>The Global Catalogue of Microorganisms (GCM) 10K type strain sequencing project: providing services to taxonomists for standard genome sequencing and annotation.</title>
        <authorList>
            <consortium name="The Broad Institute Genomics Platform"/>
            <consortium name="The Broad Institute Genome Sequencing Center for Infectious Disease"/>
            <person name="Wu L."/>
            <person name="Ma J."/>
        </authorList>
    </citation>
    <scope>NUCLEOTIDE SEQUENCE [LARGE SCALE GENOMIC DNA]</scope>
    <source>
        <strain evidence="4">KCTC 12848</strain>
    </source>
</reference>
<dbReference type="PANTHER" id="PTHR42831">
    <property type="entry name" value="FE-S PROTEIN MATURATION AUXILIARY FACTOR YITW"/>
    <property type="match status" value="1"/>
</dbReference>
<protein>
    <submittedName>
        <fullName evidence="3">1,2-phenylacetyl-CoA epoxidase subunit PaaD</fullName>
    </submittedName>
</protein>
<feature type="domain" description="PaaD zinc beta ribbon" evidence="2">
    <location>
        <begin position="127"/>
        <end position="166"/>
    </location>
</feature>
<dbReference type="Gene3D" id="3.30.300.130">
    <property type="entry name" value="Fe-S cluster assembly (FSCA)"/>
    <property type="match status" value="1"/>
</dbReference>
<gene>
    <name evidence="3" type="primary">paaD</name>
    <name evidence="3" type="ORF">ACFPFM_10090</name>
</gene>
<dbReference type="Pfam" id="PF23451">
    <property type="entry name" value="Zn_ribbon_PaaD"/>
    <property type="match status" value="1"/>
</dbReference>
<dbReference type="InterPro" id="IPR034904">
    <property type="entry name" value="FSCA_dom_sf"/>
</dbReference>
<dbReference type="SUPFAM" id="SSF117916">
    <property type="entry name" value="Fe-S cluster assembly (FSCA) domain-like"/>
    <property type="match status" value="1"/>
</dbReference>
<dbReference type="InterPro" id="IPR056572">
    <property type="entry name" value="Zn_ribbon_PaaD"/>
</dbReference>